<sequence>MKLKEIFKISLIPVVVASLCCLSPIILVLFGIGTVGFASSLSDTLYGEYKWYFRLVGFIALAVALLLYFRRSKGICAIDEAKRRRNEIFNTIALTVIMGVAGYLFFLYVVVHYVGVFLRIWK</sequence>
<organism evidence="2 3">
    <name type="scientific">Candidatus Jacksonbacteria bacterium RIFCSPLOWO2_02_FULL_44_20</name>
    <dbReference type="NCBI Taxonomy" id="1798460"/>
    <lineage>
        <taxon>Bacteria</taxon>
        <taxon>Candidatus Jacksoniibacteriota</taxon>
    </lineage>
</organism>
<keyword evidence="1" id="KW-1133">Transmembrane helix</keyword>
<proteinExistence type="predicted"/>
<gene>
    <name evidence="2" type="ORF">A3H61_00130</name>
</gene>
<evidence type="ECO:0000313" key="3">
    <source>
        <dbReference type="Proteomes" id="UP000178315"/>
    </source>
</evidence>
<reference evidence="2 3" key="1">
    <citation type="journal article" date="2016" name="Nat. Commun.">
        <title>Thousands of microbial genomes shed light on interconnected biogeochemical processes in an aquifer system.</title>
        <authorList>
            <person name="Anantharaman K."/>
            <person name="Brown C.T."/>
            <person name="Hug L.A."/>
            <person name="Sharon I."/>
            <person name="Castelle C.J."/>
            <person name="Probst A.J."/>
            <person name="Thomas B.C."/>
            <person name="Singh A."/>
            <person name="Wilkins M.J."/>
            <person name="Karaoz U."/>
            <person name="Brodie E.L."/>
            <person name="Williams K.H."/>
            <person name="Hubbard S.S."/>
            <person name="Banfield J.F."/>
        </authorList>
    </citation>
    <scope>NUCLEOTIDE SEQUENCE [LARGE SCALE GENOMIC DNA]</scope>
</reference>
<accession>A0A1G2ABB7</accession>
<evidence type="ECO:0008006" key="4">
    <source>
        <dbReference type="Google" id="ProtNLM"/>
    </source>
</evidence>
<feature type="transmembrane region" description="Helical" evidence="1">
    <location>
        <begin position="89"/>
        <end position="114"/>
    </location>
</feature>
<evidence type="ECO:0000313" key="2">
    <source>
        <dbReference type="EMBL" id="OGY73320.1"/>
    </source>
</evidence>
<dbReference type="Gene3D" id="1.10.287.910">
    <property type="entry name" value="bacterial mercury transporter, merf"/>
    <property type="match status" value="1"/>
</dbReference>
<dbReference type="EMBL" id="MHJU01000013">
    <property type="protein sequence ID" value="OGY73320.1"/>
    <property type="molecule type" value="Genomic_DNA"/>
</dbReference>
<dbReference type="AlphaFoldDB" id="A0A1G2ABB7"/>
<evidence type="ECO:0000256" key="1">
    <source>
        <dbReference type="SAM" id="Phobius"/>
    </source>
</evidence>
<comment type="caution">
    <text evidence="2">The sequence shown here is derived from an EMBL/GenBank/DDBJ whole genome shotgun (WGS) entry which is preliminary data.</text>
</comment>
<name>A0A1G2ABB7_9BACT</name>
<keyword evidence="1" id="KW-0472">Membrane</keyword>
<protein>
    <recommendedName>
        <fullName evidence="4">Mercuric transport protein MerT</fullName>
    </recommendedName>
</protein>
<keyword evidence="1" id="KW-0812">Transmembrane</keyword>
<feature type="transmembrane region" description="Helical" evidence="1">
    <location>
        <begin position="12"/>
        <end position="39"/>
    </location>
</feature>
<feature type="transmembrane region" description="Helical" evidence="1">
    <location>
        <begin position="51"/>
        <end position="69"/>
    </location>
</feature>
<dbReference type="Proteomes" id="UP000178315">
    <property type="component" value="Unassembled WGS sequence"/>
</dbReference>